<sequence>CQNILKVDYQGNYLLFLMYRASLEHTFFILEIQDEIHFHFNIRSKIDLNKVFCSNEMHITLKCLIMNFYT</sequence>
<dbReference type="AlphaFoldDB" id="A0A0K2VL25"/>
<accession>A0A0K2VL25</accession>
<feature type="non-terminal residue" evidence="1">
    <location>
        <position position="1"/>
    </location>
</feature>
<reference evidence="1" key="1">
    <citation type="submission" date="2014-05" db="EMBL/GenBank/DDBJ databases">
        <authorList>
            <person name="Chronopoulou M."/>
        </authorList>
    </citation>
    <scope>NUCLEOTIDE SEQUENCE</scope>
    <source>
        <tissue evidence="1">Whole organism</tissue>
    </source>
</reference>
<evidence type="ECO:0000313" key="1">
    <source>
        <dbReference type="EMBL" id="CDW51020.1"/>
    </source>
</evidence>
<organism evidence="1">
    <name type="scientific">Lepeophtheirus salmonis</name>
    <name type="common">Salmon louse</name>
    <name type="synonym">Caligus salmonis</name>
    <dbReference type="NCBI Taxonomy" id="72036"/>
    <lineage>
        <taxon>Eukaryota</taxon>
        <taxon>Metazoa</taxon>
        <taxon>Ecdysozoa</taxon>
        <taxon>Arthropoda</taxon>
        <taxon>Crustacea</taxon>
        <taxon>Multicrustacea</taxon>
        <taxon>Hexanauplia</taxon>
        <taxon>Copepoda</taxon>
        <taxon>Siphonostomatoida</taxon>
        <taxon>Caligidae</taxon>
        <taxon>Lepeophtheirus</taxon>
    </lineage>
</organism>
<proteinExistence type="predicted"/>
<protein>
    <submittedName>
        <fullName evidence="1">Uncharacterized protein</fullName>
    </submittedName>
</protein>
<name>A0A0K2VL25_LEPSM</name>
<dbReference type="EMBL" id="HACA01033659">
    <property type="protein sequence ID" value="CDW51020.1"/>
    <property type="molecule type" value="Transcribed_RNA"/>
</dbReference>